<keyword evidence="2" id="KW-1185">Reference proteome</keyword>
<organism evidence="1 2">
    <name type="scientific">Actinomadura litoris</name>
    <dbReference type="NCBI Taxonomy" id="2678616"/>
    <lineage>
        <taxon>Bacteria</taxon>
        <taxon>Bacillati</taxon>
        <taxon>Actinomycetota</taxon>
        <taxon>Actinomycetes</taxon>
        <taxon>Streptosporangiales</taxon>
        <taxon>Thermomonosporaceae</taxon>
        <taxon>Actinomadura</taxon>
    </lineage>
</organism>
<dbReference type="EMBL" id="WOFH01000001">
    <property type="protein sequence ID" value="MUN35763.1"/>
    <property type="molecule type" value="Genomic_DNA"/>
</dbReference>
<sequence length="125" mass="14314">MGEMRGLGDRAERYVLKWRTRLGKETTTQHLDLLVAALLPGEWRFVKFYRSDVHPMPMPLLWISGAEDIGLVVTVLATPGGTWGYYEAQRGRHGYLFPCGNAAQAGMQIDRLLRDRINQRRPPIY</sequence>
<dbReference type="AlphaFoldDB" id="A0A7K1KUE4"/>
<protein>
    <submittedName>
        <fullName evidence="1">Uncharacterized protein</fullName>
    </submittedName>
</protein>
<proteinExistence type="predicted"/>
<evidence type="ECO:0000313" key="2">
    <source>
        <dbReference type="Proteomes" id="UP000432015"/>
    </source>
</evidence>
<gene>
    <name evidence="1" type="ORF">GNZ18_04005</name>
</gene>
<reference evidence="1 2" key="1">
    <citation type="submission" date="2019-11" db="EMBL/GenBank/DDBJ databases">
        <authorList>
            <person name="Cao P."/>
        </authorList>
    </citation>
    <scope>NUCLEOTIDE SEQUENCE [LARGE SCALE GENOMIC DNA]</scope>
    <source>
        <strain evidence="1 2">NEAU-AAG5</strain>
    </source>
</reference>
<evidence type="ECO:0000313" key="1">
    <source>
        <dbReference type="EMBL" id="MUN35763.1"/>
    </source>
</evidence>
<accession>A0A7K1KUE4</accession>
<comment type="caution">
    <text evidence="1">The sequence shown here is derived from an EMBL/GenBank/DDBJ whole genome shotgun (WGS) entry which is preliminary data.</text>
</comment>
<dbReference type="Proteomes" id="UP000432015">
    <property type="component" value="Unassembled WGS sequence"/>
</dbReference>
<name>A0A7K1KUE4_9ACTN</name>